<dbReference type="Pfam" id="PF06127">
    <property type="entry name" value="Mpo1-like"/>
    <property type="match status" value="1"/>
</dbReference>
<evidence type="ECO:0000256" key="1">
    <source>
        <dbReference type="SAM" id="Phobius"/>
    </source>
</evidence>
<dbReference type="Proteomes" id="UP001164472">
    <property type="component" value="Chromosome"/>
</dbReference>
<organism evidence="2 3">
    <name type="scientific">Alkalimarinus sediminis</name>
    <dbReference type="NCBI Taxonomy" id="1632866"/>
    <lineage>
        <taxon>Bacteria</taxon>
        <taxon>Pseudomonadati</taxon>
        <taxon>Pseudomonadota</taxon>
        <taxon>Gammaproteobacteria</taxon>
        <taxon>Alteromonadales</taxon>
        <taxon>Alteromonadaceae</taxon>
        <taxon>Alkalimarinus</taxon>
    </lineage>
</organism>
<proteinExistence type="predicted"/>
<dbReference type="EMBL" id="CP101527">
    <property type="protein sequence ID" value="UZW73315.1"/>
    <property type="molecule type" value="Genomic_DNA"/>
</dbReference>
<keyword evidence="1" id="KW-1133">Transmembrane helix</keyword>
<dbReference type="AlphaFoldDB" id="A0A9E8HFK9"/>
<gene>
    <name evidence="2" type="ORF">NNL22_09635</name>
</gene>
<accession>A0A9E8HFK9</accession>
<keyword evidence="3" id="KW-1185">Reference proteome</keyword>
<sequence length="101" mass="11887">MAKEYKSFAEFYPFYLAEHSNQTCRRLHFIGSFLVIVVLCYALFSGRLSFLFLLPLIGYGFAWVGHFVFEKNRPATFQYPLYSLAGDWVMFKDMLTGKIRF</sequence>
<keyword evidence="1" id="KW-0472">Membrane</keyword>
<dbReference type="RefSeq" id="WP_251809457.1">
    <property type="nucleotide sequence ID" value="NZ_CP101527.1"/>
</dbReference>
<feature type="transmembrane region" description="Helical" evidence="1">
    <location>
        <begin position="27"/>
        <end position="44"/>
    </location>
</feature>
<evidence type="ECO:0000313" key="2">
    <source>
        <dbReference type="EMBL" id="UZW73315.1"/>
    </source>
</evidence>
<feature type="transmembrane region" description="Helical" evidence="1">
    <location>
        <begin position="50"/>
        <end position="69"/>
    </location>
</feature>
<keyword evidence="1" id="KW-0812">Transmembrane</keyword>
<dbReference type="KEGG" id="asem:NNL22_09635"/>
<reference evidence="2" key="1">
    <citation type="submission" date="2022-07" db="EMBL/GenBank/DDBJ databases">
        <title>Alkalimarinus sp. nov., isolated from gut of a Alitta virens.</title>
        <authorList>
            <person name="Yang A.I."/>
            <person name="Shin N.-R."/>
        </authorList>
    </citation>
    <scope>NUCLEOTIDE SEQUENCE</scope>
    <source>
        <strain evidence="2">FA028</strain>
    </source>
</reference>
<evidence type="ECO:0000313" key="3">
    <source>
        <dbReference type="Proteomes" id="UP001164472"/>
    </source>
</evidence>
<dbReference type="InterPro" id="IPR009305">
    <property type="entry name" value="Mpo1-like"/>
</dbReference>
<dbReference type="PANTHER" id="PTHR34205:SF2">
    <property type="entry name" value="DUF962 DOMAIN-CONTAINING PROTEIN"/>
    <property type="match status" value="1"/>
</dbReference>
<dbReference type="PANTHER" id="PTHR34205">
    <property type="entry name" value="TRANSMEMBRANE PROTEIN"/>
    <property type="match status" value="1"/>
</dbReference>
<protein>
    <submittedName>
        <fullName evidence="2">DUF962 domain-containing protein</fullName>
    </submittedName>
</protein>
<name>A0A9E8HFK9_9ALTE</name>